<evidence type="ECO:0000256" key="1">
    <source>
        <dbReference type="ARBA" id="ARBA00023242"/>
    </source>
</evidence>
<proteinExistence type="inferred from homology"/>
<dbReference type="GO" id="GO:0032502">
    <property type="term" value="P:developmental process"/>
    <property type="evidence" value="ECO:0007669"/>
    <property type="project" value="InterPro"/>
</dbReference>
<reference evidence="5 6" key="1">
    <citation type="journal article" date="2016" name="DNA Res.">
        <title>The draft genome of MD-2 pineapple using hybrid error correction of long reads.</title>
        <authorList>
            <person name="Redwan R.M."/>
            <person name="Saidin A."/>
            <person name="Kumar S.V."/>
        </authorList>
    </citation>
    <scope>NUCLEOTIDE SEQUENCE [LARGE SCALE GENOMIC DNA]</scope>
    <source>
        <strain evidence="6">cv. MD2</strain>
        <tissue evidence="5">Leaf</tissue>
    </source>
</reference>
<evidence type="ECO:0000259" key="4">
    <source>
        <dbReference type="PROSITE" id="PS51667"/>
    </source>
</evidence>
<comment type="function">
    <text evidence="3">Transcription activator.</text>
</comment>
<sequence length="121" mass="13811">MRMVVGMMDGAAQAIEKIECGEKRRRIYNLKYLNTMEFEPRRCRRTDAKIWRCLREATPACNYYDHHMHRTQTHSRKPKIAAAIASPLSGQRICRLANGATLAPMIEKMIASIFLSAASRG</sequence>
<evidence type="ECO:0000256" key="3">
    <source>
        <dbReference type="RuleBase" id="RU367127"/>
    </source>
</evidence>
<keyword evidence="1 3" id="KW-0539">Nucleus</keyword>
<dbReference type="EMBL" id="LSRQ01000099">
    <property type="protein sequence ID" value="OAY85400.1"/>
    <property type="molecule type" value="Genomic_DNA"/>
</dbReference>
<keyword evidence="3" id="KW-0804">Transcription</keyword>
<feature type="domain" description="WRC" evidence="4">
    <location>
        <begin position="37"/>
        <end position="81"/>
    </location>
</feature>
<comment type="similarity">
    <text evidence="3">Belongs to the GRF family.</text>
</comment>
<dbReference type="AlphaFoldDB" id="A0A199W932"/>
<dbReference type="PANTHER" id="PTHR31602:SF8">
    <property type="entry name" value="GROWTH-REGULATING FACTOR 5"/>
    <property type="match status" value="1"/>
</dbReference>
<accession>A0A199W932</accession>
<name>A0A199W932_ANACO</name>
<comment type="domain">
    <text evidence="3">The QLQ domain and WRC domain may be involved in protein-protein interaction and DNA-binding, respectively.</text>
</comment>
<evidence type="ECO:0000313" key="6">
    <source>
        <dbReference type="Proteomes" id="UP000092600"/>
    </source>
</evidence>
<dbReference type="STRING" id="4615.A0A199W932"/>
<comment type="caution">
    <text evidence="2">Lacks conserved residue(s) required for the propagation of feature annotation.</text>
</comment>
<dbReference type="InterPro" id="IPR031137">
    <property type="entry name" value="GRF"/>
</dbReference>
<dbReference type="Pfam" id="PF08879">
    <property type="entry name" value="WRC"/>
    <property type="match status" value="1"/>
</dbReference>
<gene>
    <name evidence="5" type="ORF">ACMD2_13935</name>
</gene>
<dbReference type="Proteomes" id="UP000092600">
    <property type="component" value="Unassembled WGS sequence"/>
</dbReference>
<protein>
    <recommendedName>
        <fullName evidence="3">Growth-regulating factor</fullName>
    </recommendedName>
</protein>
<dbReference type="InterPro" id="IPR014977">
    <property type="entry name" value="WRC_dom"/>
</dbReference>
<keyword evidence="3" id="KW-0805">Transcription regulation</keyword>
<keyword evidence="3" id="KW-0010">Activator</keyword>
<dbReference type="GO" id="GO:0005524">
    <property type="term" value="F:ATP binding"/>
    <property type="evidence" value="ECO:0007669"/>
    <property type="project" value="UniProtKB-UniRule"/>
</dbReference>
<evidence type="ECO:0000313" key="5">
    <source>
        <dbReference type="EMBL" id="OAY85400.1"/>
    </source>
</evidence>
<comment type="subcellular location">
    <subcellularLocation>
        <location evidence="3">Nucleus</location>
    </subcellularLocation>
</comment>
<organism evidence="5 6">
    <name type="scientific">Ananas comosus</name>
    <name type="common">Pineapple</name>
    <name type="synonym">Ananas ananas</name>
    <dbReference type="NCBI Taxonomy" id="4615"/>
    <lineage>
        <taxon>Eukaryota</taxon>
        <taxon>Viridiplantae</taxon>
        <taxon>Streptophyta</taxon>
        <taxon>Embryophyta</taxon>
        <taxon>Tracheophyta</taxon>
        <taxon>Spermatophyta</taxon>
        <taxon>Magnoliopsida</taxon>
        <taxon>Liliopsida</taxon>
        <taxon>Poales</taxon>
        <taxon>Bromeliaceae</taxon>
        <taxon>Bromelioideae</taxon>
        <taxon>Ananas</taxon>
    </lineage>
</organism>
<dbReference type="GO" id="GO:0006351">
    <property type="term" value="P:DNA-templated transcription"/>
    <property type="evidence" value="ECO:0007669"/>
    <property type="project" value="UniProtKB-UniRule"/>
</dbReference>
<evidence type="ECO:0000256" key="2">
    <source>
        <dbReference type="PROSITE-ProRule" id="PRU01002"/>
    </source>
</evidence>
<dbReference type="GO" id="GO:0005634">
    <property type="term" value="C:nucleus"/>
    <property type="evidence" value="ECO:0007669"/>
    <property type="project" value="UniProtKB-SubCell"/>
</dbReference>
<dbReference type="PANTHER" id="PTHR31602">
    <property type="entry name" value="GROWTH-REGULATING FACTOR 5"/>
    <property type="match status" value="1"/>
</dbReference>
<dbReference type="PROSITE" id="PS51667">
    <property type="entry name" value="WRC"/>
    <property type="match status" value="1"/>
</dbReference>
<comment type="caution">
    <text evidence="5">The sequence shown here is derived from an EMBL/GenBank/DDBJ whole genome shotgun (WGS) entry which is preliminary data.</text>
</comment>